<dbReference type="Gene3D" id="3.40.50.720">
    <property type="entry name" value="NAD(P)-binding Rossmann-like Domain"/>
    <property type="match status" value="1"/>
</dbReference>
<accession>A0ABU1GNK1</accession>
<dbReference type="EMBL" id="JARWAL010000007">
    <property type="protein sequence ID" value="MDR5893023.1"/>
    <property type="molecule type" value="Genomic_DNA"/>
</dbReference>
<evidence type="ECO:0000256" key="3">
    <source>
        <dbReference type="ARBA" id="ARBA00022516"/>
    </source>
</evidence>
<sequence>MADSPFSLHGRVALVTGLANRDSIAFGCAQALQQAGARVVITHMPGAERFVQDLAGALGDAELMPCDVQDDAQLAALFEHIASRHGQLDVMVHSIAYAPLEDLRGRLIDASRDGFLLAMDVSCHSFLRMARLAEPLMPRGGTLLNMSYLGAERVVDNYALMGPVKAALESMTRYLAAELGPQGIRVHAVSPGPIRTRAASGLKDFDALADTSEARAPLRRLATVEDVGNAVVYLASPAGAATTGSVHYVDGGDNIRY</sequence>
<dbReference type="SUPFAM" id="SSF51735">
    <property type="entry name" value="NAD(P)-binding Rossmann-fold domains"/>
    <property type="match status" value="1"/>
</dbReference>
<proteinExistence type="inferred from homology"/>
<dbReference type="PRINTS" id="PR00081">
    <property type="entry name" value="GDHRDH"/>
</dbReference>
<dbReference type="PIRSF" id="PIRSF000094">
    <property type="entry name" value="Enoyl-ACP_rdct"/>
    <property type="match status" value="1"/>
</dbReference>
<gene>
    <name evidence="9" type="primary">fabI</name>
    <name evidence="9" type="ORF">QC820_09345</name>
</gene>
<evidence type="ECO:0000256" key="4">
    <source>
        <dbReference type="ARBA" id="ARBA00022832"/>
    </source>
</evidence>
<evidence type="ECO:0000256" key="5">
    <source>
        <dbReference type="ARBA" id="ARBA00023002"/>
    </source>
</evidence>
<evidence type="ECO:0000256" key="7">
    <source>
        <dbReference type="ARBA" id="ARBA00023160"/>
    </source>
</evidence>
<comment type="caution">
    <text evidence="9">The sequence shown here is derived from an EMBL/GenBank/DDBJ whole genome shotgun (WGS) entry which is preliminary data.</text>
</comment>
<protein>
    <recommendedName>
        <fullName evidence="8">Enoyl-[acyl-carrier-protein] reductase [NADH]</fullName>
        <ecNumber evidence="8">1.3.1.9</ecNumber>
    </recommendedName>
</protein>
<dbReference type="Proteomes" id="UP001252270">
    <property type="component" value="Unassembled WGS sequence"/>
</dbReference>
<evidence type="ECO:0000256" key="1">
    <source>
        <dbReference type="ARBA" id="ARBA00005194"/>
    </source>
</evidence>
<dbReference type="PANTHER" id="PTHR43159">
    <property type="entry name" value="ENOYL-[ACYL-CARRIER-PROTEIN] REDUCTASE"/>
    <property type="match status" value="1"/>
</dbReference>
<evidence type="ECO:0000313" key="9">
    <source>
        <dbReference type="EMBL" id="MDR5893023.1"/>
    </source>
</evidence>
<comment type="catalytic activity">
    <reaction evidence="8">
        <text>a 2,3-saturated acyl-[ACP] + NAD(+) = a (2E)-enoyl-[ACP] + NADH + H(+)</text>
        <dbReference type="Rhea" id="RHEA:10240"/>
        <dbReference type="Rhea" id="RHEA-COMP:9925"/>
        <dbReference type="Rhea" id="RHEA-COMP:9926"/>
        <dbReference type="ChEBI" id="CHEBI:15378"/>
        <dbReference type="ChEBI" id="CHEBI:57540"/>
        <dbReference type="ChEBI" id="CHEBI:57945"/>
        <dbReference type="ChEBI" id="CHEBI:78784"/>
        <dbReference type="ChEBI" id="CHEBI:78785"/>
        <dbReference type="EC" id="1.3.1.9"/>
    </reaction>
</comment>
<dbReference type="CDD" id="cd05372">
    <property type="entry name" value="ENR_SDR"/>
    <property type="match status" value="1"/>
</dbReference>
<dbReference type="InterPro" id="IPR002347">
    <property type="entry name" value="SDR_fam"/>
</dbReference>
<evidence type="ECO:0000313" key="10">
    <source>
        <dbReference type="Proteomes" id="UP001252270"/>
    </source>
</evidence>
<name>A0ABU1GNK1_9GAMM</name>
<keyword evidence="3 8" id="KW-0444">Lipid biosynthesis</keyword>
<keyword evidence="8" id="KW-0520">NAD</keyword>
<comment type="similarity">
    <text evidence="2 8">Belongs to the short-chain dehydrogenases/reductases (SDR) family. FabI subfamily.</text>
</comment>
<dbReference type="PANTHER" id="PTHR43159:SF2">
    <property type="entry name" value="ENOYL-[ACYL-CARRIER-PROTEIN] REDUCTASE [NADH], CHLOROPLASTIC"/>
    <property type="match status" value="1"/>
</dbReference>
<dbReference type="NCBIfam" id="NF005717">
    <property type="entry name" value="PRK07533.1"/>
    <property type="match status" value="1"/>
</dbReference>
<keyword evidence="6" id="KW-0443">Lipid metabolism</keyword>
<dbReference type="Pfam" id="PF13561">
    <property type="entry name" value="adh_short_C2"/>
    <property type="match status" value="1"/>
</dbReference>
<keyword evidence="7 8" id="KW-0275">Fatty acid biosynthesis</keyword>
<evidence type="ECO:0000256" key="6">
    <source>
        <dbReference type="ARBA" id="ARBA00023098"/>
    </source>
</evidence>
<organism evidence="9 10">
    <name type="scientific">Halomonas mongoliensis</name>
    <dbReference type="NCBI Taxonomy" id="321265"/>
    <lineage>
        <taxon>Bacteria</taxon>
        <taxon>Pseudomonadati</taxon>
        <taxon>Pseudomonadota</taxon>
        <taxon>Gammaproteobacteria</taxon>
        <taxon>Oceanospirillales</taxon>
        <taxon>Halomonadaceae</taxon>
        <taxon>Halomonas</taxon>
    </lineage>
</organism>
<evidence type="ECO:0000256" key="2">
    <source>
        <dbReference type="ARBA" id="ARBA00009233"/>
    </source>
</evidence>
<reference evidence="9 10" key="1">
    <citation type="submission" date="2023-04" db="EMBL/GenBank/DDBJ databases">
        <title>A long-awaited taxogenomic arrangement of the family Halomonadaceae.</title>
        <authorList>
            <person name="De La Haba R."/>
            <person name="Chuvochina M."/>
            <person name="Wittouck S."/>
            <person name="Arahal D.R."/>
            <person name="Sanchez-Porro C."/>
            <person name="Hugenholtz P."/>
            <person name="Ventosa A."/>
        </authorList>
    </citation>
    <scope>NUCLEOTIDE SEQUENCE [LARGE SCALE GENOMIC DNA]</scope>
    <source>
        <strain evidence="9 10">DSM 17332</strain>
    </source>
</reference>
<keyword evidence="4" id="KW-0276">Fatty acid metabolism</keyword>
<dbReference type="RefSeq" id="WP_309636698.1">
    <property type="nucleotide sequence ID" value="NZ_JARWAL010000007.1"/>
</dbReference>
<keyword evidence="5 8" id="KW-0560">Oxidoreductase</keyword>
<dbReference type="InterPro" id="IPR014358">
    <property type="entry name" value="Enoyl-ACP_Rdtase_NADH"/>
</dbReference>
<dbReference type="InterPro" id="IPR036291">
    <property type="entry name" value="NAD(P)-bd_dom_sf"/>
</dbReference>
<dbReference type="EC" id="1.3.1.9" evidence="8"/>
<keyword evidence="10" id="KW-1185">Reference proteome</keyword>
<comment type="pathway">
    <text evidence="1">Lipid metabolism; fatty acid biosynthesis.</text>
</comment>
<evidence type="ECO:0000256" key="8">
    <source>
        <dbReference type="PIRNR" id="PIRNR000094"/>
    </source>
</evidence>